<gene>
    <name evidence="2" type="ORF">CEXT_2611</name>
</gene>
<feature type="compositionally biased region" description="Basic and acidic residues" evidence="1">
    <location>
        <begin position="79"/>
        <end position="90"/>
    </location>
</feature>
<proteinExistence type="predicted"/>
<comment type="caution">
    <text evidence="2">The sequence shown here is derived from an EMBL/GenBank/DDBJ whole genome shotgun (WGS) entry which is preliminary data.</text>
</comment>
<evidence type="ECO:0000313" key="3">
    <source>
        <dbReference type="Proteomes" id="UP001054945"/>
    </source>
</evidence>
<dbReference type="AlphaFoldDB" id="A0AAV4R1M1"/>
<evidence type="ECO:0000313" key="2">
    <source>
        <dbReference type="EMBL" id="GIY15808.1"/>
    </source>
</evidence>
<name>A0AAV4R1M1_CAEEX</name>
<reference evidence="2 3" key="1">
    <citation type="submission" date="2021-06" db="EMBL/GenBank/DDBJ databases">
        <title>Caerostris extrusa draft genome.</title>
        <authorList>
            <person name="Kono N."/>
            <person name="Arakawa K."/>
        </authorList>
    </citation>
    <scope>NUCLEOTIDE SEQUENCE [LARGE SCALE GENOMIC DNA]</scope>
</reference>
<evidence type="ECO:0000256" key="1">
    <source>
        <dbReference type="SAM" id="MobiDB-lite"/>
    </source>
</evidence>
<protein>
    <submittedName>
        <fullName evidence="2">Uncharacterized protein</fullName>
    </submittedName>
</protein>
<sequence length="166" mass="18441">MSRSIKGSGLMGVGSNCRCQSMPRLERKSMELESGCALVSRTSLAIKRLLLRVAFGKLPTIKPFHSPSFPKSGTASLPEGDKAFPRDDGQQTKTFSRQQHLLKDSSIAMWNLFKSLSVSAAKSLREMELFHSRRGGGGRELAIVINGQEIQKVEIWLAWTQEILHN</sequence>
<accession>A0AAV4R1M1</accession>
<organism evidence="2 3">
    <name type="scientific">Caerostris extrusa</name>
    <name type="common">Bark spider</name>
    <name type="synonym">Caerostris bankana</name>
    <dbReference type="NCBI Taxonomy" id="172846"/>
    <lineage>
        <taxon>Eukaryota</taxon>
        <taxon>Metazoa</taxon>
        <taxon>Ecdysozoa</taxon>
        <taxon>Arthropoda</taxon>
        <taxon>Chelicerata</taxon>
        <taxon>Arachnida</taxon>
        <taxon>Araneae</taxon>
        <taxon>Araneomorphae</taxon>
        <taxon>Entelegynae</taxon>
        <taxon>Araneoidea</taxon>
        <taxon>Araneidae</taxon>
        <taxon>Caerostris</taxon>
    </lineage>
</organism>
<keyword evidence="3" id="KW-1185">Reference proteome</keyword>
<dbReference type="EMBL" id="BPLR01007284">
    <property type="protein sequence ID" value="GIY15808.1"/>
    <property type="molecule type" value="Genomic_DNA"/>
</dbReference>
<dbReference type="Proteomes" id="UP001054945">
    <property type="component" value="Unassembled WGS sequence"/>
</dbReference>
<feature type="region of interest" description="Disordered" evidence="1">
    <location>
        <begin position="69"/>
        <end position="95"/>
    </location>
</feature>